<accession>A0A2A9D394</accession>
<dbReference type="InterPro" id="IPR011009">
    <property type="entry name" value="Kinase-like_dom_sf"/>
</dbReference>
<gene>
    <name evidence="1" type="ORF">ATL40_2476</name>
</gene>
<comment type="caution">
    <text evidence="1">The sequence shown here is derived from an EMBL/GenBank/DDBJ whole genome shotgun (WGS) entry which is preliminary data.</text>
</comment>
<dbReference type="Proteomes" id="UP000224915">
    <property type="component" value="Unassembled WGS sequence"/>
</dbReference>
<protein>
    <submittedName>
        <fullName evidence="1">Uncharacterized protein (DUF2252 family)</fullName>
    </submittedName>
</protein>
<dbReference type="SUPFAM" id="SSF56112">
    <property type="entry name" value="Protein kinase-like (PK-like)"/>
    <property type="match status" value="1"/>
</dbReference>
<dbReference type="AlphaFoldDB" id="A0A2A9D394"/>
<name>A0A2A9D394_9MICO</name>
<proteinExistence type="predicted"/>
<dbReference type="OrthoDB" id="1491115at2"/>
<reference evidence="1 2" key="1">
    <citation type="submission" date="2017-10" db="EMBL/GenBank/DDBJ databases">
        <title>Sequencing the genomes of 1000 actinobacteria strains.</title>
        <authorList>
            <person name="Klenk H.-P."/>
        </authorList>
    </citation>
    <scope>NUCLEOTIDE SEQUENCE [LARGE SCALE GENOMIC DNA]</scope>
    <source>
        <strain evidence="1 2">DSM 21801</strain>
    </source>
</reference>
<sequence length="481" mass="52943">MPQFTRLISPLTGNDPIRGATSLRKRLVSRDEREALGRTLRETRPVKEIGWRARAHRPEAVDLVEASHAGRIEHLVPIRVARMVGSPYGYLRGSAIVMADDVARLPTSGITPVVGGDAHLGNFGFYRSPEGELVIDINDFDEAHVGAWEWDLARLTASIWVAGRENSLTEEDCEQAVRACVRAYAAEVARLAHMPLITRSFERMDVDHLTETANDPALIKAIRKAAKSARKRTSDRVLPKLTARNERGEREIQAEPPLIERLTRADAELVAQGLDEYLHSLPAQWRRVLAWYQLTDVAHKVVGVGSVGLRAYVALLEGTHPDDVIFLQLKQARRSVLARYVHGEHAWHDHQGQRVVESQQALQTVSDPLLGWTSVGGNQYYVRTFRNMKGTVPLDGLEAGALEDYSHIVGTLLAKGHARTSGASMIATYLGDDDAPADAFAAFARGYADQTEADHEEFAAAVASGRLPVAEGETGSAFRPN</sequence>
<dbReference type="InterPro" id="IPR018721">
    <property type="entry name" value="DUF2252"/>
</dbReference>
<dbReference type="PANTHER" id="PTHR39441:SF1">
    <property type="entry name" value="DUF2252 DOMAIN-CONTAINING PROTEIN"/>
    <property type="match status" value="1"/>
</dbReference>
<dbReference type="RefSeq" id="WP_098469779.1">
    <property type="nucleotide sequence ID" value="NZ_PDJD01000001.1"/>
</dbReference>
<evidence type="ECO:0000313" key="2">
    <source>
        <dbReference type="Proteomes" id="UP000224915"/>
    </source>
</evidence>
<organism evidence="1 2">
    <name type="scientific">Serinibacter salmoneus</name>
    <dbReference type="NCBI Taxonomy" id="556530"/>
    <lineage>
        <taxon>Bacteria</taxon>
        <taxon>Bacillati</taxon>
        <taxon>Actinomycetota</taxon>
        <taxon>Actinomycetes</taxon>
        <taxon>Micrococcales</taxon>
        <taxon>Beutenbergiaceae</taxon>
        <taxon>Serinibacter</taxon>
    </lineage>
</organism>
<dbReference type="PANTHER" id="PTHR39441">
    <property type="entry name" value="DUF2252 DOMAIN-CONTAINING PROTEIN"/>
    <property type="match status" value="1"/>
</dbReference>
<dbReference type="EMBL" id="PDJD01000001">
    <property type="protein sequence ID" value="PFG20861.1"/>
    <property type="molecule type" value="Genomic_DNA"/>
</dbReference>
<dbReference type="Pfam" id="PF10009">
    <property type="entry name" value="DUF2252"/>
    <property type="match status" value="1"/>
</dbReference>
<keyword evidence="2" id="KW-1185">Reference proteome</keyword>
<evidence type="ECO:0000313" key="1">
    <source>
        <dbReference type="EMBL" id="PFG20861.1"/>
    </source>
</evidence>